<name>A0A1I4WWK7_9FLAO</name>
<evidence type="ECO:0000256" key="1">
    <source>
        <dbReference type="SAM" id="Phobius"/>
    </source>
</evidence>
<feature type="transmembrane region" description="Helical" evidence="1">
    <location>
        <begin position="12"/>
        <end position="33"/>
    </location>
</feature>
<reference evidence="3" key="1">
    <citation type="submission" date="2016-10" db="EMBL/GenBank/DDBJ databases">
        <authorList>
            <person name="Varghese N."/>
            <person name="Submissions S."/>
        </authorList>
    </citation>
    <scope>NUCLEOTIDE SEQUENCE [LARGE SCALE GENOMIC DNA]</scope>
    <source>
        <strain evidence="3">DSM 4002</strain>
    </source>
</reference>
<keyword evidence="3" id="KW-1185">Reference proteome</keyword>
<evidence type="ECO:0000313" key="2">
    <source>
        <dbReference type="EMBL" id="SFN17576.1"/>
    </source>
</evidence>
<dbReference type="Proteomes" id="UP000182961">
    <property type="component" value="Unassembled WGS sequence"/>
</dbReference>
<sequence>MVIYLNPTDKSWLIVLLIGFIFHLEFEFLVYFCRNNYKQH</sequence>
<accession>A0A1I4WWK7</accession>
<proteinExistence type="predicted"/>
<organism evidence="2 3">
    <name type="scientific">Flavobacterium succinicans</name>
    <dbReference type="NCBI Taxonomy" id="29536"/>
    <lineage>
        <taxon>Bacteria</taxon>
        <taxon>Pseudomonadati</taxon>
        <taxon>Bacteroidota</taxon>
        <taxon>Flavobacteriia</taxon>
        <taxon>Flavobacteriales</taxon>
        <taxon>Flavobacteriaceae</taxon>
        <taxon>Flavobacterium</taxon>
    </lineage>
</organism>
<gene>
    <name evidence="2" type="ORF">SAMN05444143_107136</name>
</gene>
<keyword evidence="1" id="KW-0472">Membrane</keyword>
<keyword evidence="1" id="KW-0812">Transmembrane</keyword>
<dbReference type="EMBL" id="FOUT01000007">
    <property type="protein sequence ID" value="SFN17576.1"/>
    <property type="molecule type" value="Genomic_DNA"/>
</dbReference>
<dbReference type="AlphaFoldDB" id="A0A1I4WWK7"/>
<evidence type="ECO:0000313" key="3">
    <source>
        <dbReference type="Proteomes" id="UP000182961"/>
    </source>
</evidence>
<protein>
    <submittedName>
        <fullName evidence="2">Uncharacterized protein</fullName>
    </submittedName>
</protein>
<keyword evidence="1" id="KW-1133">Transmembrane helix</keyword>